<comment type="caution">
    <text evidence="2">The sequence shown here is derived from an EMBL/GenBank/DDBJ whole genome shotgun (WGS) entry which is preliminary data.</text>
</comment>
<dbReference type="InterPro" id="IPR029063">
    <property type="entry name" value="SAM-dependent_MTases_sf"/>
</dbReference>
<reference evidence="2 3" key="1">
    <citation type="submission" date="2024-01" db="EMBL/GenBank/DDBJ databases">
        <authorList>
            <person name="Waweru B."/>
        </authorList>
    </citation>
    <scope>NUCLEOTIDE SEQUENCE [LARGE SCALE GENOMIC DNA]</scope>
</reference>
<accession>A0AAV1SPM3</accession>
<name>A0AAV1SPM3_9ROSI</name>
<dbReference type="Pfam" id="PF08241">
    <property type="entry name" value="Methyltransf_11"/>
    <property type="match status" value="1"/>
</dbReference>
<sequence length="256" mass="28429">MAGLFDKQAAIYLDARPNYPNEWYAMLAALTPHHSLAWDAGTGNGQSALGVAEHYEQVIGTDISVEQLKHAVQHPRVQYLHTPLSISDDELVNLIGGENSVDLVIVAEAVHWFDLPKFYAVVKRVLKKPGGIIAVWAYNDMNVSPTFDAIKKSYREACKPYWNPKCQNVGLGCEGEPLLLDIAKEISLERYLGVLKSTSTYNTARELGVDLLSEKLIKELEGAWGGPRELVRSVTYKAFMLAGKIKLDGEEFPKNL</sequence>
<organism evidence="2 3">
    <name type="scientific">Dovyalis caffra</name>
    <dbReference type="NCBI Taxonomy" id="77055"/>
    <lineage>
        <taxon>Eukaryota</taxon>
        <taxon>Viridiplantae</taxon>
        <taxon>Streptophyta</taxon>
        <taxon>Embryophyta</taxon>
        <taxon>Tracheophyta</taxon>
        <taxon>Spermatophyta</taxon>
        <taxon>Magnoliopsida</taxon>
        <taxon>eudicotyledons</taxon>
        <taxon>Gunneridae</taxon>
        <taxon>Pentapetalae</taxon>
        <taxon>rosids</taxon>
        <taxon>fabids</taxon>
        <taxon>Malpighiales</taxon>
        <taxon>Salicaceae</taxon>
        <taxon>Flacourtieae</taxon>
        <taxon>Dovyalis</taxon>
    </lineage>
</organism>
<dbReference type="CDD" id="cd02440">
    <property type="entry name" value="AdoMet_MTases"/>
    <property type="match status" value="1"/>
</dbReference>
<dbReference type="EMBL" id="CAWUPB010001195">
    <property type="protein sequence ID" value="CAK7354780.1"/>
    <property type="molecule type" value="Genomic_DNA"/>
</dbReference>
<dbReference type="Proteomes" id="UP001314170">
    <property type="component" value="Unassembled WGS sequence"/>
</dbReference>
<dbReference type="SUPFAM" id="SSF53335">
    <property type="entry name" value="S-adenosyl-L-methionine-dependent methyltransferases"/>
    <property type="match status" value="1"/>
</dbReference>
<keyword evidence="3" id="KW-1185">Reference proteome</keyword>
<dbReference type="AlphaFoldDB" id="A0AAV1SPM3"/>
<dbReference type="PANTHER" id="PTHR44575">
    <property type="entry name" value="OS01G0589200 PROTEIN"/>
    <property type="match status" value="1"/>
</dbReference>
<proteinExistence type="predicted"/>
<evidence type="ECO:0000313" key="3">
    <source>
        <dbReference type="Proteomes" id="UP001314170"/>
    </source>
</evidence>
<dbReference type="Gene3D" id="3.40.50.150">
    <property type="entry name" value="Vaccinia Virus protein VP39"/>
    <property type="match status" value="1"/>
</dbReference>
<evidence type="ECO:0000259" key="1">
    <source>
        <dbReference type="Pfam" id="PF08241"/>
    </source>
</evidence>
<evidence type="ECO:0000313" key="2">
    <source>
        <dbReference type="EMBL" id="CAK7354780.1"/>
    </source>
</evidence>
<dbReference type="InterPro" id="IPR013216">
    <property type="entry name" value="Methyltransf_11"/>
</dbReference>
<feature type="domain" description="Methyltransferase type 11" evidence="1">
    <location>
        <begin position="39"/>
        <end position="134"/>
    </location>
</feature>
<dbReference type="PANTHER" id="PTHR44575:SF7">
    <property type="entry name" value="METHYLTRANSFERASE TYPE 11 DOMAIN-CONTAINING PROTEIN"/>
    <property type="match status" value="1"/>
</dbReference>
<dbReference type="GO" id="GO:0008757">
    <property type="term" value="F:S-adenosylmethionine-dependent methyltransferase activity"/>
    <property type="evidence" value="ECO:0007669"/>
    <property type="project" value="InterPro"/>
</dbReference>
<protein>
    <recommendedName>
        <fullName evidence="1">Methyltransferase type 11 domain-containing protein</fullName>
    </recommendedName>
</protein>
<gene>
    <name evidence="2" type="ORF">DCAF_LOCUS25335</name>
</gene>